<evidence type="ECO:0000256" key="3">
    <source>
        <dbReference type="SAM" id="MobiDB-lite"/>
    </source>
</evidence>
<dbReference type="GO" id="GO:0031177">
    <property type="term" value="F:phosphopantetheine binding"/>
    <property type="evidence" value="ECO:0007669"/>
    <property type="project" value="InterPro"/>
</dbReference>
<dbReference type="GO" id="GO:0043041">
    <property type="term" value="P:amino acid activation for nonribosomal peptide biosynthetic process"/>
    <property type="evidence" value="ECO:0007669"/>
    <property type="project" value="TreeGrafter"/>
</dbReference>
<dbReference type="GO" id="GO:0005737">
    <property type="term" value="C:cytoplasm"/>
    <property type="evidence" value="ECO:0007669"/>
    <property type="project" value="TreeGrafter"/>
</dbReference>
<dbReference type="PROSITE" id="PS50075">
    <property type="entry name" value="CARRIER"/>
    <property type="match status" value="1"/>
</dbReference>
<dbReference type="PANTHER" id="PTHR45527">
    <property type="entry name" value="NONRIBOSOMAL PEPTIDE SYNTHETASE"/>
    <property type="match status" value="1"/>
</dbReference>
<dbReference type="InterPro" id="IPR045851">
    <property type="entry name" value="AMP-bd_C_sf"/>
</dbReference>
<dbReference type="AlphaFoldDB" id="A0A542DFC8"/>
<dbReference type="SUPFAM" id="SSF56801">
    <property type="entry name" value="Acetyl-CoA synthetase-like"/>
    <property type="match status" value="1"/>
</dbReference>
<dbReference type="PANTHER" id="PTHR45527:SF1">
    <property type="entry name" value="FATTY ACID SYNTHASE"/>
    <property type="match status" value="1"/>
</dbReference>
<evidence type="ECO:0000256" key="1">
    <source>
        <dbReference type="ARBA" id="ARBA00022450"/>
    </source>
</evidence>
<dbReference type="InterPro" id="IPR009081">
    <property type="entry name" value="PP-bd_ACP"/>
</dbReference>
<proteinExistence type="predicted"/>
<accession>A0A542DFC8</accession>
<dbReference type="Gene3D" id="3.30.300.30">
    <property type="match status" value="1"/>
</dbReference>
<dbReference type="FunFam" id="3.30.300.30:FF:000010">
    <property type="entry name" value="Enterobactin synthetase component F"/>
    <property type="match status" value="1"/>
</dbReference>
<dbReference type="SMART" id="SM00823">
    <property type="entry name" value="PKS_PP"/>
    <property type="match status" value="1"/>
</dbReference>
<dbReference type="InterPro" id="IPR000873">
    <property type="entry name" value="AMP-dep_synth/lig_dom"/>
</dbReference>
<dbReference type="Pfam" id="PF00501">
    <property type="entry name" value="AMP-binding"/>
    <property type="match status" value="1"/>
</dbReference>
<dbReference type="InterPro" id="IPR010071">
    <property type="entry name" value="AA_adenyl_dom"/>
</dbReference>
<dbReference type="EMBL" id="VFML01000001">
    <property type="protein sequence ID" value="TQJ01798.1"/>
    <property type="molecule type" value="Genomic_DNA"/>
</dbReference>
<organism evidence="5 6">
    <name type="scientific">Amycolatopsis cihanbeyliensis</name>
    <dbReference type="NCBI Taxonomy" id="1128664"/>
    <lineage>
        <taxon>Bacteria</taxon>
        <taxon>Bacillati</taxon>
        <taxon>Actinomycetota</taxon>
        <taxon>Actinomycetes</taxon>
        <taxon>Pseudonocardiales</taxon>
        <taxon>Pseudonocardiaceae</taxon>
        <taxon>Amycolatopsis</taxon>
    </lineage>
</organism>
<comment type="caution">
    <text evidence="5">The sequence shown here is derived from an EMBL/GenBank/DDBJ whole genome shotgun (WGS) entry which is preliminary data.</text>
</comment>
<dbReference type="CDD" id="cd05930">
    <property type="entry name" value="A_NRPS"/>
    <property type="match status" value="1"/>
</dbReference>
<name>A0A542DFC8_AMYCI</name>
<dbReference type="Proteomes" id="UP000320876">
    <property type="component" value="Unassembled WGS sequence"/>
</dbReference>
<evidence type="ECO:0000259" key="4">
    <source>
        <dbReference type="PROSITE" id="PS50075"/>
    </source>
</evidence>
<dbReference type="Pfam" id="PF00550">
    <property type="entry name" value="PP-binding"/>
    <property type="match status" value="1"/>
</dbReference>
<dbReference type="InterPro" id="IPR036736">
    <property type="entry name" value="ACP-like_sf"/>
</dbReference>
<keyword evidence="6" id="KW-1185">Reference proteome</keyword>
<dbReference type="Gene3D" id="1.10.1200.10">
    <property type="entry name" value="ACP-like"/>
    <property type="match status" value="1"/>
</dbReference>
<dbReference type="RefSeq" id="WP_141996615.1">
    <property type="nucleotide sequence ID" value="NZ_VFML01000001.1"/>
</dbReference>
<dbReference type="GO" id="GO:0044550">
    <property type="term" value="P:secondary metabolite biosynthetic process"/>
    <property type="evidence" value="ECO:0007669"/>
    <property type="project" value="TreeGrafter"/>
</dbReference>
<dbReference type="InterPro" id="IPR025110">
    <property type="entry name" value="AMP-bd_C"/>
</dbReference>
<dbReference type="InterPro" id="IPR042099">
    <property type="entry name" value="ANL_N_sf"/>
</dbReference>
<dbReference type="Pfam" id="PF13193">
    <property type="entry name" value="AMP-binding_C"/>
    <property type="match status" value="1"/>
</dbReference>
<feature type="compositionally biased region" description="Basic residues" evidence="3">
    <location>
        <begin position="615"/>
        <end position="627"/>
    </location>
</feature>
<dbReference type="PROSITE" id="PS00455">
    <property type="entry name" value="AMP_BINDING"/>
    <property type="match status" value="1"/>
</dbReference>
<gene>
    <name evidence="5" type="ORF">FB471_1514</name>
</gene>
<feature type="domain" description="Carrier" evidence="4">
    <location>
        <begin position="526"/>
        <end position="601"/>
    </location>
</feature>
<evidence type="ECO:0000313" key="6">
    <source>
        <dbReference type="Proteomes" id="UP000320876"/>
    </source>
</evidence>
<keyword evidence="1" id="KW-0596">Phosphopantetheine</keyword>
<dbReference type="Gene3D" id="3.40.50.12780">
    <property type="entry name" value="N-terminal domain of ligase-like"/>
    <property type="match status" value="1"/>
</dbReference>
<feature type="region of interest" description="Disordered" evidence="3">
    <location>
        <begin position="603"/>
        <end position="627"/>
    </location>
</feature>
<evidence type="ECO:0000313" key="5">
    <source>
        <dbReference type="EMBL" id="TQJ01798.1"/>
    </source>
</evidence>
<dbReference type="InterPro" id="IPR020806">
    <property type="entry name" value="PKS_PP-bd"/>
</dbReference>
<dbReference type="SUPFAM" id="SSF47336">
    <property type="entry name" value="ACP-like"/>
    <property type="match status" value="1"/>
</dbReference>
<sequence length="627" mass="66131">MTAIHPDATGTTVENQEPDTIIAAFAAISAASPDAPAVIADDGELSYGRLAAGATAVAERVRRQRPEGPVALLCRHGATTIGGILGSLLAGHPYVPLDPTFPRGRLAYQLADSGAGLLLTDEDNRSFAEEVAGEAPSRPVVVDIDPALNIESTVDRDRLVSPAAPDDPAYLLYTSGSTGKPKGVWQSQRNVVFGARNHIRRFTITPADRTSVLTSFGFDMAVTDTFSALLSGAAAVPIDVRSSGLARLATLLAERGVTIYHSTPTVYRYLLAGPGREEELTDIRVVLLGGEEVTARDVRLCREHLGPECVFVNGYGTTEVSFIAQHHLPPSAPVPDGIVPVGRPLDGIEVLLLDGEGRPGTEGEILVRSPHIALGYHGEAGGAGARFGTWEGERTYRTGDLARRLPDGTLAFLGRADRQVKVRGHRVELGEVETRLADLPGVAQAAVLARTGTAGGDTELIGYAVPSGDGELDPAAARDALAGQLPDYMLPRAIIPLTELPLTVTGKLDERALPDPPSPGPVTEPEGLTELESVIARTWCETLGLDSVGRDEHFFDIGGHSLLMALVQLRLASSLGTKPPMATLFAHPTVGALAAHLAGTATTPDAGQVATERAARRRQARTKRGRR</sequence>
<dbReference type="NCBIfam" id="TIGR01733">
    <property type="entry name" value="AA-adenyl-dom"/>
    <property type="match status" value="1"/>
</dbReference>
<reference evidence="5 6" key="1">
    <citation type="submission" date="2019-06" db="EMBL/GenBank/DDBJ databases">
        <title>Sequencing the genomes of 1000 actinobacteria strains.</title>
        <authorList>
            <person name="Klenk H.-P."/>
        </authorList>
    </citation>
    <scope>NUCLEOTIDE SEQUENCE [LARGE SCALE GENOMIC DNA]</scope>
    <source>
        <strain evidence="5 6">DSM 45679</strain>
    </source>
</reference>
<protein>
    <submittedName>
        <fullName evidence="5">Amino acid adenylation domain-containing protein</fullName>
    </submittedName>
</protein>
<dbReference type="OrthoDB" id="3651481at2"/>
<dbReference type="InterPro" id="IPR020845">
    <property type="entry name" value="AMP-binding_CS"/>
</dbReference>
<evidence type="ECO:0000256" key="2">
    <source>
        <dbReference type="ARBA" id="ARBA00022553"/>
    </source>
</evidence>
<keyword evidence="2" id="KW-0597">Phosphoprotein</keyword>